<dbReference type="AlphaFoldDB" id="A0AAN9M0T6"/>
<reference evidence="1 2" key="1">
    <citation type="submission" date="2024-01" db="EMBL/GenBank/DDBJ databases">
        <title>The genomes of 5 underutilized Papilionoideae crops provide insights into root nodulation and disease resistanc.</title>
        <authorList>
            <person name="Jiang F."/>
        </authorList>
    </citation>
    <scope>NUCLEOTIDE SEQUENCE [LARGE SCALE GENOMIC DNA]</scope>
    <source>
        <strain evidence="1">LVBAO_FW01</strain>
        <tissue evidence="1">Leaves</tissue>
    </source>
</reference>
<sequence length="90" mass="10524">MLCCVHCTDDYFLCCCSCRVLTNWKEPIIIITNWKHLYLNHIMLFPFVERNKPNIALIPLSKYVCHLTSLLKFLFLQFSLGPNQLDEAAC</sequence>
<evidence type="ECO:0000313" key="1">
    <source>
        <dbReference type="EMBL" id="KAK7343267.1"/>
    </source>
</evidence>
<dbReference type="Proteomes" id="UP001367508">
    <property type="component" value="Unassembled WGS sequence"/>
</dbReference>
<name>A0AAN9M0T6_CANGL</name>
<accession>A0AAN9M0T6</accession>
<proteinExistence type="predicted"/>
<comment type="caution">
    <text evidence="1">The sequence shown here is derived from an EMBL/GenBank/DDBJ whole genome shotgun (WGS) entry which is preliminary data.</text>
</comment>
<evidence type="ECO:0000313" key="2">
    <source>
        <dbReference type="Proteomes" id="UP001367508"/>
    </source>
</evidence>
<dbReference type="EMBL" id="JAYMYQ010000003">
    <property type="protein sequence ID" value="KAK7343267.1"/>
    <property type="molecule type" value="Genomic_DNA"/>
</dbReference>
<gene>
    <name evidence="1" type="ORF">VNO77_11883</name>
</gene>
<protein>
    <submittedName>
        <fullName evidence="1">Uncharacterized protein</fullName>
    </submittedName>
</protein>
<organism evidence="1 2">
    <name type="scientific">Canavalia gladiata</name>
    <name type="common">Sword bean</name>
    <name type="synonym">Dolichos gladiatus</name>
    <dbReference type="NCBI Taxonomy" id="3824"/>
    <lineage>
        <taxon>Eukaryota</taxon>
        <taxon>Viridiplantae</taxon>
        <taxon>Streptophyta</taxon>
        <taxon>Embryophyta</taxon>
        <taxon>Tracheophyta</taxon>
        <taxon>Spermatophyta</taxon>
        <taxon>Magnoliopsida</taxon>
        <taxon>eudicotyledons</taxon>
        <taxon>Gunneridae</taxon>
        <taxon>Pentapetalae</taxon>
        <taxon>rosids</taxon>
        <taxon>fabids</taxon>
        <taxon>Fabales</taxon>
        <taxon>Fabaceae</taxon>
        <taxon>Papilionoideae</taxon>
        <taxon>50 kb inversion clade</taxon>
        <taxon>NPAAA clade</taxon>
        <taxon>indigoferoid/millettioid clade</taxon>
        <taxon>Phaseoleae</taxon>
        <taxon>Canavalia</taxon>
    </lineage>
</organism>
<keyword evidence="2" id="KW-1185">Reference proteome</keyword>